<comment type="caution">
    <text evidence="2">The sequence shown here is derived from an EMBL/GenBank/DDBJ whole genome shotgun (WGS) entry which is preliminary data.</text>
</comment>
<reference evidence="2" key="1">
    <citation type="journal article" date="2019" name="bioRxiv">
        <title>The Genome of the Zebra Mussel, Dreissena polymorpha: A Resource for Invasive Species Research.</title>
        <authorList>
            <person name="McCartney M.A."/>
            <person name="Auch B."/>
            <person name="Kono T."/>
            <person name="Mallez S."/>
            <person name="Zhang Y."/>
            <person name="Obille A."/>
            <person name="Becker A."/>
            <person name="Abrahante J.E."/>
            <person name="Garbe J."/>
            <person name="Badalamenti J.P."/>
            <person name="Herman A."/>
            <person name="Mangelson H."/>
            <person name="Liachko I."/>
            <person name="Sullivan S."/>
            <person name="Sone E.D."/>
            <person name="Koren S."/>
            <person name="Silverstein K.A.T."/>
            <person name="Beckman K.B."/>
            <person name="Gohl D.M."/>
        </authorList>
    </citation>
    <scope>NUCLEOTIDE SEQUENCE</scope>
    <source>
        <strain evidence="2">Duluth1</strain>
        <tissue evidence="2">Whole animal</tissue>
    </source>
</reference>
<feature type="signal peptide" evidence="1">
    <location>
        <begin position="1"/>
        <end position="19"/>
    </location>
</feature>
<evidence type="ECO:0000313" key="3">
    <source>
        <dbReference type="Proteomes" id="UP000828390"/>
    </source>
</evidence>
<accession>A0A9D4F372</accession>
<reference evidence="2" key="2">
    <citation type="submission" date="2020-11" db="EMBL/GenBank/DDBJ databases">
        <authorList>
            <person name="McCartney M.A."/>
            <person name="Auch B."/>
            <person name="Kono T."/>
            <person name="Mallez S."/>
            <person name="Becker A."/>
            <person name="Gohl D.M."/>
            <person name="Silverstein K.A.T."/>
            <person name="Koren S."/>
            <person name="Bechman K.B."/>
            <person name="Herman A."/>
            <person name="Abrahante J.E."/>
            <person name="Garbe J."/>
        </authorList>
    </citation>
    <scope>NUCLEOTIDE SEQUENCE</scope>
    <source>
        <strain evidence="2">Duluth1</strain>
        <tissue evidence="2">Whole animal</tissue>
    </source>
</reference>
<organism evidence="2 3">
    <name type="scientific">Dreissena polymorpha</name>
    <name type="common">Zebra mussel</name>
    <name type="synonym">Mytilus polymorpha</name>
    <dbReference type="NCBI Taxonomy" id="45954"/>
    <lineage>
        <taxon>Eukaryota</taxon>
        <taxon>Metazoa</taxon>
        <taxon>Spiralia</taxon>
        <taxon>Lophotrochozoa</taxon>
        <taxon>Mollusca</taxon>
        <taxon>Bivalvia</taxon>
        <taxon>Autobranchia</taxon>
        <taxon>Heteroconchia</taxon>
        <taxon>Euheterodonta</taxon>
        <taxon>Imparidentia</taxon>
        <taxon>Neoheterodontei</taxon>
        <taxon>Myida</taxon>
        <taxon>Dreissenoidea</taxon>
        <taxon>Dreissenidae</taxon>
        <taxon>Dreissena</taxon>
    </lineage>
</organism>
<protein>
    <submittedName>
        <fullName evidence="2">Uncharacterized protein</fullName>
    </submittedName>
</protein>
<dbReference type="Proteomes" id="UP000828390">
    <property type="component" value="Unassembled WGS sequence"/>
</dbReference>
<evidence type="ECO:0000313" key="2">
    <source>
        <dbReference type="EMBL" id="KAH3790516.1"/>
    </source>
</evidence>
<gene>
    <name evidence="2" type="ORF">DPMN_168718</name>
</gene>
<keyword evidence="3" id="KW-1185">Reference proteome</keyword>
<proteinExistence type="predicted"/>
<sequence>MLSAVSFLLLVTLCGTVSSQTYTRYPPPRPYPLDPNCAAVICLFIVCPNGQYVPPGECCPRCKKGIDISFICTCMCSQTDFVKIAYST</sequence>
<keyword evidence="1" id="KW-0732">Signal</keyword>
<name>A0A9D4F372_DREPO</name>
<dbReference type="AlphaFoldDB" id="A0A9D4F372"/>
<dbReference type="EMBL" id="JAIWYP010000008">
    <property type="protein sequence ID" value="KAH3790516.1"/>
    <property type="molecule type" value="Genomic_DNA"/>
</dbReference>
<feature type="chain" id="PRO_5039615940" evidence="1">
    <location>
        <begin position="20"/>
        <end position="88"/>
    </location>
</feature>
<evidence type="ECO:0000256" key="1">
    <source>
        <dbReference type="SAM" id="SignalP"/>
    </source>
</evidence>